<evidence type="ECO:0000313" key="3">
    <source>
        <dbReference type="Proteomes" id="UP001500655"/>
    </source>
</evidence>
<feature type="transmembrane region" description="Helical" evidence="1">
    <location>
        <begin position="36"/>
        <end position="57"/>
    </location>
</feature>
<name>A0ABP4W354_9ACTN</name>
<evidence type="ECO:0000256" key="1">
    <source>
        <dbReference type="SAM" id="Phobius"/>
    </source>
</evidence>
<feature type="transmembrane region" description="Helical" evidence="1">
    <location>
        <begin position="395"/>
        <end position="418"/>
    </location>
</feature>
<dbReference type="GO" id="GO:0016740">
    <property type="term" value="F:transferase activity"/>
    <property type="evidence" value="ECO:0007669"/>
    <property type="project" value="UniProtKB-KW"/>
</dbReference>
<proteinExistence type="predicted"/>
<keyword evidence="1" id="KW-0472">Membrane</keyword>
<organism evidence="2 3">
    <name type="scientific">Luedemannella helvata</name>
    <dbReference type="NCBI Taxonomy" id="349315"/>
    <lineage>
        <taxon>Bacteria</taxon>
        <taxon>Bacillati</taxon>
        <taxon>Actinomycetota</taxon>
        <taxon>Actinomycetes</taxon>
        <taxon>Micromonosporales</taxon>
        <taxon>Micromonosporaceae</taxon>
        <taxon>Luedemannella</taxon>
    </lineage>
</organism>
<keyword evidence="2" id="KW-0808">Transferase</keyword>
<dbReference type="Proteomes" id="UP001500655">
    <property type="component" value="Unassembled WGS sequence"/>
</dbReference>
<feature type="transmembrane region" description="Helical" evidence="1">
    <location>
        <begin position="430"/>
        <end position="447"/>
    </location>
</feature>
<feature type="transmembrane region" description="Helical" evidence="1">
    <location>
        <begin position="260"/>
        <end position="280"/>
    </location>
</feature>
<evidence type="ECO:0000313" key="2">
    <source>
        <dbReference type="EMBL" id="GAA1746210.1"/>
    </source>
</evidence>
<keyword evidence="1" id="KW-0812">Transmembrane</keyword>
<feature type="transmembrane region" description="Helical" evidence="1">
    <location>
        <begin position="181"/>
        <end position="201"/>
    </location>
</feature>
<feature type="transmembrane region" description="Helical" evidence="1">
    <location>
        <begin position="208"/>
        <end position="225"/>
    </location>
</feature>
<feature type="transmembrane region" description="Helical" evidence="1">
    <location>
        <begin position="112"/>
        <end position="137"/>
    </location>
</feature>
<protein>
    <submittedName>
        <fullName evidence="2">Glycosyl transferase</fullName>
    </submittedName>
</protein>
<accession>A0ABP4W354</accession>
<sequence length="603" mass="64388">MAGTVSETISPEAAVEQPSAPGRLARVRTALRGKGALDALVCFAYVAVSGLLTAGLWPDPHTRALADNVNDQVLIEWFLAHGTLVWTGDFTFVTDRLNAPDGVNLMSNASHILHGILIAPVTVLFGAAVSFAVLVALNLSLTAIGWYLLFVRTLGMHRAGAAVGAWLAAFGPGMMSQSNSHLHITAQWLVPPIVYLLIRLTRVTSTKAAIITGVALGLLVVAQTFLGEEVLFLAALTLLIFIPVYALRRRAWARTVARKFLIGMSVATAVATAALAYPLWVQFAGPQHTPNAPFSPAVFYGDVASYISISTLSIGTTPGAEKLATSATEMNAYFGPMLLLLVIALIVWRRKAPATTAIAVTALVMTLLSFGPHVTFAGHRTGLPSLYSPLKNVPVITGALPTRYSLVLLPLFGALIALGIQQALKHRKRWVFYAVPAAVALALAPILPRPMDTTHREPVPTFITSGHWRECVPEGGVLVPVPLPTAVDTESMRWAAAANAQFSLPEGFFIGPYGPRGLSSIGTWKQPTSKLLTAVAKTGTVPEVNAAVRRQAQADLRFWGADCVVVPEGPRAAALKETVDDLLFPGRKVDDVWIWDVSPSSPR</sequence>
<reference evidence="3" key="1">
    <citation type="journal article" date="2019" name="Int. J. Syst. Evol. Microbiol.">
        <title>The Global Catalogue of Microorganisms (GCM) 10K type strain sequencing project: providing services to taxonomists for standard genome sequencing and annotation.</title>
        <authorList>
            <consortium name="The Broad Institute Genomics Platform"/>
            <consortium name="The Broad Institute Genome Sequencing Center for Infectious Disease"/>
            <person name="Wu L."/>
            <person name="Ma J."/>
        </authorList>
    </citation>
    <scope>NUCLEOTIDE SEQUENCE [LARGE SCALE GENOMIC DNA]</scope>
    <source>
        <strain evidence="3">JCM 13249</strain>
    </source>
</reference>
<dbReference type="EMBL" id="BAAALS010000006">
    <property type="protein sequence ID" value="GAA1746210.1"/>
    <property type="molecule type" value="Genomic_DNA"/>
</dbReference>
<feature type="transmembrane region" description="Helical" evidence="1">
    <location>
        <begin position="231"/>
        <end position="248"/>
    </location>
</feature>
<keyword evidence="3" id="KW-1185">Reference proteome</keyword>
<feature type="transmembrane region" description="Helical" evidence="1">
    <location>
        <begin position="149"/>
        <end position="169"/>
    </location>
</feature>
<gene>
    <name evidence="2" type="ORF">GCM10009681_16650</name>
</gene>
<comment type="caution">
    <text evidence="2">The sequence shown here is derived from an EMBL/GenBank/DDBJ whole genome shotgun (WGS) entry which is preliminary data.</text>
</comment>
<feature type="transmembrane region" description="Helical" evidence="1">
    <location>
        <begin position="355"/>
        <end position="375"/>
    </location>
</feature>
<feature type="transmembrane region" description="Helical" evidence="1">
    <location>
        <begin position="330"/>
        <end position="348"/>
    </location>
</feature>
<dbReference type="RefSeq" id="WP_344078618.1">
    <property type="nucleotide sequence ID" value="NZ_BAAALS010000006.1"/>
</dbReference>
<keyword evidence="1" id="KW-1133">Transmembrane helix</keyword>